<dbReference type="InterPro" id="IPR018875">
    <property type="entry name" value="Antirepressor_Ant_N"/>
</dbReference>
<dbReference type="EMBL" id="LACI01001057">
    <property type="protein sequence ID" value="KJU85360.1"/>
    <property type="molecule type" value="Genomic_DNA"/>
</dbReference>
<evidence type="ECO:0000313" key="2">
    <source>
        <dbReference type="EMBL" id="KJU85360.1"/>
    </source>
</evidence>
<reference evidence="2 3" key="1">
    <citation type="submission" date="2015-02" db="EMBL/GenBank/DDBJ databases">
        <title>Single-cell genomics of uncultivated deep-branching MTB reveals a conserved set of magnetosome genes.</title>
        <authorList>
            <person name="Kolinko S."/>
            <person name="Richter M."/>
            <person name="Glockner F.O."/>
            <person name="Brachmann A."/>
            <person name="Schuler D."/>
        </authorList>
    </citation>
    <scope>NUCLEOTIDE SEQUENCE [LARGE SCALE GENOMIC DNA]</scope>
    <source>
        <strain evidence="2">TM-1</strain>
    </source>
</reference>
<gene>
    <name evidence="2" type="ORF">MBAV_002443</name>
</gene>
<dbReference type="Pfam" id="PF10547">
    <property type="entry name" value="P22_AR_N"/>
    <property type="match status" value="1"/>
</dbReference>
<comment type="caution">
    <text evidence="2">The sequence shown here is derived from an EMBL/GenBank/DDBJ whole genome shotgun (WGS) entry which is preliminary data.</text>
</comment>
<name>A0A0F3GTS3_9BACT</name>
<feature type="domain" description="Antirepressor protein ant N-terminal" evidence="1">
    <location>
        <begin position="23"/>
        <end position="79"/>
    </location>
</feature>
<dbReference type="AlphaFoldDB" id="A0A0F3GTS3"/>
<protein>
    <submittedName>
        <fullName evidence="2">Protein containing Phage P22, antirepressor protein</fullName>
    </submittedName>
</protein>
<evidence type="ECO:0000259" key="1">
    <source>
        <dbReference type="Pfam" id="PF10547"/>
    </source>
</evidence>
<dbReference type="Proteomes" id="UP000033423">
    <property type="component" value="Unassembled WGS sequence"/>
</dbReference>
<proteinExistence type="predicted"/>
<evidence type="ECO:0000313" key="3">
    <source>
        <dbReference type="Proteomes" id="UP000033423"/>
    </source>
</evidence>
<organism evidence="2 3">
    <name type="scientific">Candidatus Magnetobacterium bavaricum</name>
    <dbReference type="NCBI Taxonomy" id="29290"/>
    <lineage>
        <taxon>Bacteria</taxon>
        <taxon>Pseudomonadati</taxon>
        <taxon>Nitrospirota</taxon>
        <taxon>Thermodesulfovibrionia</taxon>
        <taxon>Thermodesulfovibrionales</taxon>
        <taxon>Candidatus Magnetobacteriaceae</taxon>
        <taxon>Candidatus Magnetobacterium</taxon>
    </lineage>
</organism>
<accession>A0A0F3GTS3</accession>
<keyword evidence="3" id="KW-1185">Reference proteome</keyword>
<sequence length="92" mass="10087">MPIAFISGGAHMNASNNLPATTQIKFHEDTLTVVEQEGKVYVAMKPICQALGLSWDAQRIKIQEDIVLSTCTIQRIVQMPGGIPLPCHPLFI</sequence>